<organism evidence="11 12">
    <name type="scientific">Trametes coccinea (strain BRFM310)</name>
    <name type="common">Pycnoporus coccineus</name>
    <dbReference type="NCBI Taxonomy" id="1353009"/>
    <lineage>
        <taxon>Eukaryota</taxon>
        <taxon>Fungi</taxon>
        <taxon>Dikarya</taxon>
        <taxon>Basidiomycota</taxon>
        <taxon>Agaricomycotina</taxon>
        <taxon>Agaricomycetes</taxon>
        <taxon>Polyporales</taxon>
        <taxon>Polyporaceae</taxon>
        <taxon>Trametes</taxon>
    </lineage>
</organism>
<dbReference type="SUPFAM" id="SSF55486">
    <property type="entry name" value="Metalloproteases ('zincins'), catalytic domain"/>
    <property type="match status" value="1"/>
</dbReference>
<gene>
    <name evidence="11" type="ORF">PYCCODRAFT_1427639</name>
</gene>
<keyword evidence="7 11" id="KW-0482">Metalloprotease</keyword>
<dbReference type="Pfam" id="PF05572">
    <property type="entry name" value="Peptidase_M43"/>
    <property type="match status" value="1"/>
</dbReference>
<dbReference type="STRING" id="1353009.A0A1Y2IFK7"/>
<dbReference type="OrthoDB" id="536211at2759"/>
<evidence type="ECO:0000256" key="9">
    <source>
        <dbReference type="SAM" id="SignalP"/>
    </source>
</evidence>
<dbReference type="GO" id="GO:0006508">
    <property type="term" value="P:proteolysis"/>
    <property type="evidence" value="ECO:0007669"/>
    <property type="project" value="UniProtKB-KW"/>
</dbReference>
<evidence type="ECO:0000256" key="4">
    <source>
        <dbReference type="ARBA" id="ARBA00022729"/>
    </source>
</evidence>
<evidence type="ECO:0000256" key="3">
    <source>
        <dbReference type="ARBA" id="ARBA00022723"/>
    </source>
</evidence>
<keyword evidence="8" id="KW-1015">Disulfide bond</keyword>
<name>A0A1Y2IFK7_TRAC3</name>
<evidence type="ECO:0000313" key="11">
    <source>
        <dbReference type="EMBL" id="OSC98681.1"/>
    </source>
</evidence>
<dbReference type="AlphaFoldDB" id="A0A1Y2IFK7"/>
<keyword evidence="2 11" id="KW-0645">Protease</keyword>
<evidence type="ECO:0000256" key="5">
    <source>
        <dbReference type="ARBA" id="ARBA00022801"/>
    </source>
</evidence>
<dbReference type="EMBL" id="KZ084135">
    <property type="protein sequence ID" value="OSC98681.1"/>
    <property type="molecule type" value="Genomic_DNA"/>
</dbReference>
<feature type="signal peptide" evidence="9">
    <location>
        <begin position="1"/>
        <end position="17"/>
    </location>
</feature>
<keyword evidence="4 9" id="KW-0732">Signal</keyword>
<feature type="chain" id="PRO_5010984752" evidence="9">
    <location>
        <begin position="18"/>
        <end position="289"/>
    </location>
</feature>
<proteinExistence type="inferred from homology"/>
<evidence type="ECO:0000259" key="10">
    <source>
        <dbReference type="Pfam" id="PF05572"/>
    </source>
</evidence>
<sequence>MRSIAFVFLLCASAAFGSPAITSRTCGTKISDEQLLAHEAHFQANKVTKTTTSANATATVNLYWHVISQDTTLEGGNIPDSMIADQIAVLNQDYAPSGLQFVLKETIRTTNWYWFNEVGPNTDAQTQMKQQVCSCLVELEGGVADFNVYTVGFTDSEYIGLLGYSTFPADYAGNPMDDGSVILFSSLPGGSTANFNEGKTLTHEAGHWVGLYHTFQGGCTGVGDMVDDTPPEASPASGCPTGRDTCTSPGLDPINNYMDYSDDSCMTQFTPGQSARMADQLRTYRGIDI</sequence>
<evidence type="ECO:0000313" key="12">
    <source>
        <dbReference type="Proteomes" id="UP000193067"/>
    </source>
</evidence>
<keyword evidence="6" id="KW-0862">Zinc</keyword>
<keyword evidence="12" id="KW-1185">Reference proteome</keyword>
<evidence type="ECO:0000256" key="8">
    <source>
        <dbReference type="ARBA" id="ARBA00023157"/>
    </source>
</evidence>
<accession>A0A1Y2IFK7</accession>
<evidence type="ECO:0000256" key="6">
    <source>
        <dbReference type="ARBA" id="ARBA00022833"/>
    </source>
</evidence>
<comment type="similarity">
    <text evidence="1">Belongs to the peptidase M43B family.</text>
</comment>
<evidence type="ECO:0000256" key="2">
    <source>
        <dbReference type="ARBA" id="ARBA00022670"/>
    </source>
</evidence>
<dbReference type="GO" id="GO:0046872">
    <property type="term" value="F:metal ion binding"/>
    <property type="evidence" value="ECO:0007669"/>
    <property type="project" value="UniProtKB-KW"/>
</dbReference>
<evidence type="ECO:0000256" key="1">
    <source>
        <dbReference type="ARBA" id="ARBA00008721"/>
    </source>
</evidence>
<dbReference type="GO" id="GO:0008237">
    <property type="term" value="F:metallopeptidase activity"/>
    <property type="evidence" value="ECO:0007669"/>
    <property type="project" value="UniProtKB-KW"/>
</dbReference>
<feature type="domain" description="Peptidase M43 pregnancy-associated plasma-A" evidence="10">
    <location>
        <begin position="193"/>
        <end position="281"/>
    </location>
</feature>
<protein>
    <submittedName>
        <fullName evidence="11">Metalloprotease</fullName>
    </submittedName>
</protein>
<dbReference type="PANTHER" id="PTHR47466">
    <property type="match status" value="1"/>
</dbReference>
<dbReference type="PANTHER" id="PTHR47466:SF1">
    <property type="entry name" value="METALLOPROTEASE MEP1 (AFU_ORTHOLOGUE AFUA_1G07730)-RELATED"/>
    <property type="match status" value="1"/>
</dbReference>
<keyword evidence="5" id="KW-0378">Hydrolase</keyword>
<dbReference type="InterPro" id="IPR024079">
    <property type="entry name" value="MetalloPept_cat_dom_sf"/>
</dbReference>
<evidence type="ECO:0000256" key="7">
    <source>
        <dbReference type="ARBA" id="ARBA00023049"/>
    </source>
</evidence>
<dbReference type="CDD" id="cd04275">
    <property type="entry name" value="ZnMc_pappalysin_like"/>
    <property type="match status" value="1"/>
</dbReference>
<dbReference type="InterPro" id="IPR008754">
    <property type="entry name" value="Peptidase_M43"/>
</dbReference>
<dbReference type="Gene3D" id="3.40.390.10">
    <property type="entry name" value="Collagenase (Catalytic Domain)"/>
    <property type="match status" value="1"/>
</dbReference>
<reference evidence="11 12" key="1">
    <citation type="journal article" date="2015" name="Biotechnol. Biofuels">
        <title>Enhanced degradation of softwood versus hardwood by the white-rot fungus Pycnoporus coccineus.</title>
        <authorList>
            <person name="Couturier M."/>
            <person name="Navarro D."/>
            <person name="Chevret D."/>
            <person name="Henrissat B."/>
            <person name="Piumi F."/>
            <person name="Ruiz-Duenas F.J."/>
            <person name="Martinez A.T."/>
            <person name="Grigoriev I.V."/>
            <person name="Riley R."/>
            <person name="Lipzen A."/>
            <person name="Berrin J.G."/>
            <person name="Master E.R."/>
            <person name="Rosso M.N."/>
        </authorList>
    </citation>
    <scope>NUCLEOTIDE SEQUENCE [LARGE SCALE GENOMIC DNA]</scope>
    <source>
        <strain evidence="11 12">BRFM310</strain>
    </source>
</reference>
<keyword evidence="3" id="KW-0479">Metal-binding</keyword>
<dbReference type="Proteomes" id="UP000193067">
    <property type="component" value="Unassembled WGS sequence"/>
</dbReference>